<feature type="domain" description="PPIase FKBP-type" evidence="7">
    <location>
        <begin position="20"/>
        <end position="107"/>
    </location>
</feature>
<dbReference type="PANTHER" id="PTHR43811">
    <property type="entry name" value="FKBP-TYPE PEPTIDYL-PROLYL CIS-TRANS ISOMERASE FKPA"/>
    <property type="match status" value="1"/>
</dbReference>
<evidence type="ECO:0000256" key="2">
    <source>
        <dbReference type="ARBA" id="ARBA00006577"/>
    </source>
</evidence>
<comment type="caution">
    <text evidence="8">The sequence shown here is derived from an EMBL/GenBank/DDBJ whole genome shotgun (WGS) entry which is preliminary data.</text>
</comment>
<dbReference type="InterPro" id="IPR046357">
    <property type="entry name" value="PPIase_dom_sf"/>
</dbReference>
<organism evidence="8 9">
    <name type="scientific">Candidatus Kaiserbacteria bacterium RIFCSPLOWO2_12_FULL_45_26</name>
    <dbReference type="NCBI Taxonomy" id="1798525"/>
    <lineage>
        <taxon>Bacteria</taxon>
        <taxon>Candidatus Kaiseribacteriota</taxon>
    </lineage>
</organism>
<dbReference type="InterPro" id="IPR001179">
    <property type="entry name" value="PPIase_FKBP_dom"/>
</dbReference>
<evidence type="ECO:0000313" key="9">
    <source>
        <dbReference type="Proteomes" id="UP000177325"/>
    </source>
</evidence>
<dbReference type="STRING" id="1798525.A3G90_03160"/>
<evidence type="ECO:0000256" key="5">
    <source>
        <dbReference type="PROSITE-ProRule" id="PRU00277"/>
    </source>
</evidence>
<dbReference type="PANTHER" id="PTHR43811:SF19">
    <property type="entry name" value="39 KDA FK506-BINDING NUCLEAR PROTEIN"/>
    <property type="match status" value="1"/>
</dbReference>
<dbReference type="Pfam" id="PF00254">
    <property type="entry name" value="FKBP_C"/>
    <property type="match status" value="1"/>
</dbReference>
<evidence type="ECO:0000259" key="7">
    <source>
        <dbReference type="PROSITE" id="PS50059"/>
    </source>
</evidence>
<evidence type="ECO:0000256" key="1">
    <source>
        <dbReference type="ARBA" id="ARBA00000971"/>
    </source>
</evidence>
<dbReference type="EC" id="5.2.1.8" evidence="6"/>
<dbReference type="GO" id="GO:0003755">
    <property type="term" value="F:peptidyl-prolyl cis-trans isomerase activity"/>
    <property type="evidence" value="ECO:0007669"/>
    <property type="project" value="UniProtKB-UniRule"/>
</dbReference>
<dbReference type="Gene3D" id="3.10.50.40">
    <property type="match status" value="1"/>
</dbReference>
<keyword evidence="3 5" id="KW-0697">Rotamase</keyword>
<dbReference type="FunFam" id="3.10.50.40:FF:000006">
    <property type="entry name" value="Peptidyl-prolyl cis-trans isomerase"/>
    <property type="match status" value="1"/>
</dbReference>
<evidence type="ECO:0000256" key="4">
    <source>
        <dbReference type="ARBA" id="ARBA00023235"/>
    </source>
</evidence>
<keyword evidence="4 5" id="KW-0413">Isomerase</keyword>
<evidence type="ECO:0000313" key="8">
    <source>
        <dbReference type="EMBL" id="OGG85411.1"/>
    </source>
</evidence>
<protein>
    <recommendedName>
        <fullName evidence="6">Peptidyl-prolyl cis-trans isomerase</fullName>
        <ecNumber evidence="6">5.2.1.8</ecNumber>
    </recommendedName>
</protein>
<evidence type="ECO:0000256" key="6">
    <source>
        <dbReference type="RuleBase" id="RU003915"/>
    </source>
</evidence>
<proteinExistence type="inferred from homology"/>
<dbReference type="SUPFAM" id="SSF54534">
    <property type="entry name" value="FKBP-like"/>
    <property type="match status" value="1"/>
</dbReference>
<name>A0A1F6FHT4_9BACT</name>
<dbReference type="AlphaFoldDB" id="A0A1F6FHT4"/>
<sequence>MKSLVIDDIVVGNGDEVKVGDTVEVHYIGTLQGGLEFDNSKKRGETFEFTVGEGRVIAGWEQGLIGMKVGGQRILVIPPELAYGNQAIGPIPANSTLVFAIELISINK</sequence>
<dbReference type="PROSITE" id="PS50059">
    <property type="entry name" value="FKBP_PPIASE"/>
    <property type="match status" value="1"/>
</dbReference>
<gene>
    <name evidence="8" type="ORF">A3G90_03160</name>
</gene>
<evidence type="ECO:0000256" key="3">
    <source>
        <dbReference type="ARBA" id="ARBA00023110"/>
    </source>
</evidence>
<reference evidence="8 9" key="1">
    <citation type="journal article" date="2016" name="Nat. Commun.">
        <title>Thousands of microbial genomes shed light on interconnected biogeochemical processes in an aquifer system.</title>
        <authorList>
            <person name="Anantharaman K."/>
            <person name="Brown C.T."/>
            <person name="Hug L.A."/>
            <person name="Sharon I."/>
            <person name="Castelle C.J."/>
            <person name="Probst A.J."/>
            <person name="Thomas B.C."/>
            <person name="Singh A."/>
            <person name="Wilkins M.J."/>
            <person name="Karaoz U."/>
            <person name="Brodie E.L."/>
            <person name="Williams K.H."/>
            <person name="Hubbard S.S."/>
            <person name="Banfield J.F."/>
        </authorList>
    </citation>
    <scope>NUCLEOTIDE SEQUENCE [LARGE SCALE GENOMIC DNA]</scope>
</reference>
<dbReference type="Proteomes" id="UP000177325">
    <property type="component" value="Unassembled WGS sequence"/>
</dbReference>
<dbReference type="EMBL" id="MFMM01000001">
    <property type="protein sequence ID" value="OGG85411.1"/>
    <property type="molecule type" value="Genomic_DNA"/>
</dbReference>
<comment type="similarity">
    <text evidence="2 6">Belongs to the FKBP-type PPIase family.</text>
</comment>
<comment type="catalytic activity">
    <reaction evidence="1 5 6">
        <text>[protein]-peptidylproline (omega=180) = [protein]-peptidylproline (omega=0)</text>
        <dbReference type="Rhea" id="RHEA:16237"/>
        <dbReference type="Rhea" id="RHEA-COMP:10747"/>
        <dbReference type="Rhea" id="RHEA-COMP:10748"/>
        <dbReference type="ChEBI" id="CHEBI:83833"/>
        <dbReference type="ChEBI" id="CHEBI:83834"/>
        <dbReference type="EC" id="5.2.1.8"/>
    </reaction>
</comment>
<accession>A0A1F6FHT4</accession>